<feature type="binding site" evidence="3">
    <location>
        <position position="288"/>
    </location>
    <ligand>
        <name>CTP</name>
        <dbReference type="ChEBI" id="CHEBI:37563"/>
    </ligand>
</feature>
<dbReference type="HAMAP" id="MF_02225">
    <property type="entry name" value="CoaBC"/>
    <property type="match status" value="1"/>
</dbReference>
<dbReference type="EMBL" id="APML01000004">
    <property type="protein sequence ID" value="ENH98289.1"/>
    <property type="molecule type" value="Genomic_DNA"/>
</dbReference>
<dbReference type="eggNOG" id="COG0452">
    <property type="taxonomic scope" value="Bacteria"/>
</dbReference>
<keyword evidence="1 3" id="KW-0210">Decarboxylase</keyword>
<dbReference type="Proteomes" id="UP000012283">
    <property type="component" value="Unassembled WGS sequence"/>
</dbReference>
<comment type="pathway">
    <text evidence="3 4">Cofactor biosynthesis; coenzyme A biosynthesis; CoA from (R)-pantothenate: step 2/5.</text>
</comment>
<feature type="binding site" evidence="3">
    <location>
        <position position="340"/>
    </location>
    <ligand>
        <name>CTP</name>
        <dbReference type="ChEBI" id="CHEBI:37563"/>
    </ligand>
</feature>
<dbReference type="OrthoDB" id="9802554at2"/>
<dbReference type="InterPro" id="IPR007085">
    <property type="entry name" value="DNA/pantothenate-metab_flavo_C"/>
</dbReference>
<proteinExistence type="inferred from homology"/>
<dbReference type="GO" id="GO:0046872">
    <property type="term" value="F:metal ion binding"/>
    <property type="evidence" value="ECO:0007669"/>
    <property type="project" value="UniProtKB-KW"/>
</dbReference>
<dbReference type="PATRIC" id="fig|1308866.3.peg.218"/>
<evidence type="ECO:0000313" key="7">
    <source>
        <dbReference type="EMBL" id="ENH98289.1"/>
    </source>
</evidence>
<feature type="active site" description="Proton donor" evidence="3">
    <location>
        <position position="157"/>
    </location>
</feature>
<dbReference type="InterPro" id="IPR003382">
    <property type="entry name" value="Flavoprotein"/>
</dbReference>
<evidence type="ECO:0000256" key="3">
    <source>
        <dbReference type="HAMAP-Rule" id="MF_02225"/>
    </source>
</evidence>
<gene>
    <name evidence="3" type="primary">coaBC</name>
    <name evidence="7" type="ORF">J416_01079</name>
</gene>
<dbReference type="GO" id="GO:0004633">
    <property type="term" value="F:phosphopantothenoylcysteine decarboxylase activity"/>
    <property type="evidence" value="ECO:0007669"/>
    <property type="project" value="UniProtKB-UniRule"/>
</dbReference>
<dbReference type="InterPro" id="IPR005252">
    <property type="entry name" value="CoaBC"/>
</dbReference>
<evidence type="ECO:0000259" key="6">
    <source>
        <dbReference type="Pfam" id="PF04127"/>
    </source>
</evidence>
<keyword evidence="3" id="KW-0460">Magnesium</keyword>
<comment type="similarity">
    <text evidence="3 4">In the N-terminal section; belongs to the HFCD (homo-oligomeric flavin containing Cys decarboxylase) superfamily.</text>
</comment>
<dbReference type="Gene3D" id="3.40.50.1950">
    <property type="entry name" value="Flavin prenyltransferase-like"/>
    <property type="match status" value="1"/>
</dbReference>
<comment type="caution">
    <text evidence="3">Lacks conserved residue(s) required for the propagation of feature annotation.</text>
</comment>
<evidence type="ECO:0000256" key="4">
    <source>
        <dbReference type="RuleBase" id="RU364078"/>
    </source>
</evidence>
<feature type="region of interest" description="Phosphopantothenate--cysteine ligase" evidence="3">
    <location>
        <begin position="190"/>
        <end position="403"/>
    </location>
</feature>
<feature type="domain" description="DNA/pantothenate metabolism flavoprotein C-terminal" evidence="6">
    <location>
        <begin position="186"/>
        <end position="393"/>
    </location>
</feature>
<dbReference type="GO" id="GO:0015937">
    <property type="term" value="P:coenzyme A biosynthetic process"/>
    <property type="evidence" value="ECO:0007669"/>
    <property type="project" value="UniProtKB-UniRule"/>
</dbReference>
<name>N4WG92_9BACI</name>
<evidence type="ECO:0000256" key="1">
    <source>
        <dbReference type="ARBA" id="ARBA00022793"/>
    </source>
</evidence>
<protein>
    <recommendedName>
        <fullName evidence="3">Coenzyme A biosynthesis bifunctional protein CoaBC</fullName>
    </recommendedName>
    <alternativeName>
        <fullName evidence="3">DNA/pantothenate metabolism flavoprotein</fullName>
    </alternativeName>
    <alternativeName>
        <fullName evidence="3">Phosphopantothenoylcysteine synthetase/decarboxylase</fullName>
        <shortName evidence="3">PPCS-PPCDC</shortName>
    </alternativeName>
    <domain>
        <recommendedName>
            <fullName evidence="3">Phosphopantothenoylcysteine decarboxylase</fullName>
            <shortName evidence="3">PPC decarboxylase</shortName>
            <shortName evidence="3">PPC-DC</shortName>
            <ecNumber evidence="3">4.1.1.36</ecNumber>
        </recommendedName>
        <alternativeName>
            <fullName evidence="3">CoaC</fullName>
        </alternativeName>
    </domain>
    <domain>
        <recommendedName>
            <fullName evidence="3">Phosphopantothenate--cysteine ligase</fullName>
            <ecNumber evidence="3">6.3.2.5</ecNumber>
        </recommendedName>
        <alternativeName>
            <fullName evidence="3">CoaB</fullName>
        </alternativeName>
        <alternativeName>
            <fullName evidence="3">Phosphopantothenoylcysteine synthetase</fullName>
            <shortName evidence="3">PPC synthetase</shortName>
            <shortName evidence="3">PPC-S</shortName>
        </alternativeName>
    </domain>
</protein>
<keyword evidence="3 4" id="KW-0288">FMN</keyword>
<dbReference type="GO" id="GO:0004632">
    <property type="term" value="F:phosphopantothenate--cysteine ligase activity"/>
    <property type="evidence" value="ECO:0007669"/>
    <property type="project" value="UniProtKB-UniRule"/>
</dbReference>
<dbReference type="GO" id="GO:0010181">
    <property type="term" value="F:FMN binding"/>
    <property type="evidence" value="ECO:0007669"/>
    <property type="project" value="UniProtKB-UniRule"/>
</dbReference>
<comment type="function">
    <text evidence="3">Catalyzes two sequential steps in the biosynthesis of coenzyme A. In the first step cysteine is conjugated to 4'-phosphopantothenate to form 4-phosphopantothenoylcysteine. In the second step the latter compound is decarboxylated to form 4'-phosphopantotheine.</text>
</comment>
<feature type="binding site" evidence="3">
    <location>
        <position position="336"/>
    </location>
    <ligand>
        <name>CTP</name>
        <dbReference type="ChEBI" id="CHEBI:37563"/>
    </ligand>
</feature>
<keyword evidence="8" id="KW-1185">Reference proteome</keyword>
<dbReference type="SUPFAM" id="SSF102645">
    <property type="entry name" value="CoaB-like"/>
    <property type="match status" value="1"/>
</dbReference>
<dbReference type="STRING" id="1308866.J416_01079"/>
<dbReference type="AlphaFoldDB" id="N4WG92"/>
<keyword evidence="2 3" id="KW-0456">Lyase</keyword>
<dbReference type="Pfam" id="PF02441">
    <property type="entry name" value="Flavoprotein"/>
    <property type="match status" value="1"/>
</dbReference>
<dbReference type="InterPro" id="IPR035929">
    <property type="entry name" value="CoaB-like_sf"/>
</dbReference>
<reference evidence="7 8" key="1">
    <citation type="submission" date="2013-03" db="EMBL/GenBank/DDBJ databases">
        <title>Draft genome sequence of Gracibacillus halophilus YIM-C55.5, a moderately halophilic and thermophilic organism from the Xiaochaidamu salt lake.</title>
        <authorList>
            <person name="Sugumar T."/>
            <person name="Polireddy D.R."/>
            <person name="Antony A."/>
            <person name="Madhava Y.R."/>
            <person name="Sivakumar N."/>
        </authorList>
    </citation>
    <scope>NUCLEOTIDE SEQUENCE [LARGE SCALE GENOMIC DNA]</scope>
    <source>
        <strain evidence="7 8">YIM-C55.5</strain>
    </source>
</reference>
<dbReference type="RefSeq" id="WP_003463034.1">
    <property type="nucleotide sequence ID" value="NZ_APML01000004.1"/>
</dbReference>
<dbReference type="SUPFAM" id="SSF52507">
    <property type="entry name" value="Homo-oligomeric flavin-containing Cys decarboxylases, HFCD"/>
    <property type="match status" value="1"/>
</dbReference>
<feature type="domain" description="Flavoprotein" evidence="5">
    <location>
        <begin position="5"/>
        <end position="177"/>
    </location>
</feature>
<dbReference type="NCBIfam" id="TIGR00521">
    <property type="entry name" value="coaBC_dfp"/>
    <property type="match status" value="1"/>
</dbReference>
<keyword evidence="3" id="KW-0511">Multifunctional enzyme</keyword>
<dbReference type="Pfam" id="PF04127">
    <property type="entry name" value="DFP"/>
    <property type="match status" value="1"/>
</dbReference>
<comment type="catalytic activity">
    <reaction evidence="3 4">
        <text>N-[(R)-4-phosphopantothenoyl]-L-cysteine + H(+) = (R)-4'-phosphopantetheine + CO2</text>
        <dbReference type="Rhea" id="RHEA:16793"/>
        <dbReference type="ChEBI" id="CHEBI:15378"/>
        <dbReference type="ChEBI" id="CHEBI:16526"/>
        <dbReference type="ChEBI" id="CHEBI:59458"/>
        <dbReference type="ChEBI" id="CHEBI:61723"/>
        <dbReference type="EC" id="4.1.1.36"/>
    </reaction>
</comment>
<evidence type="ECO:0000313" key="8">
    <source>
        <dbReference type="Proteomes" id="UP000012283"/>
    </source>
</evidence>
<comment type="catalytic activity">
    <reaction evidence="3 4">
        <text>(R)-4'-phosphopantothenate + L-cysteine + CTP = N-[(R)-4-phosphopantothenoyl]-L-cysteine + CMP + diphosphate + H(+)</text>
        <dbReference type="Rhea" id="RHEA:19397"/>
        <dbReference type="ChEBI" id="CHEBI:10986"/>
        <dbReference type="ChEBI" id="CHEBI:15378"/>
        <dbReference type="ChEBI" id="CHEBI:33019"/>
        <dbReference type="ChEBI" id="CHEBI:35235"/>
        <dbReference type="ChEBI" id="CHEBI:37563"/>
        <dbReference type="ChEBI" id="CHEBI:59458"/>
        <dbReference type="ChEBI" id="CHEBI:60377"/>
        <dbReference type="EC" id="6.3.2.5"/>
    </reaction>
</comment>
<dbReference type="InterPro" id="IPR036551">
    <property type="entry name" value="Flavin_trans-like"/>
</dbReference>
<keyword evidence="3" id="KW-0479">Metal-binding</keyword>
<keyword evidence="3 4" id="KW-0285">Flavoprotein</keyword>
<comment type="similarity">
    <text evidence="3 4">In the C-terminal section; belongs to the PPC synthetase family.</text>
</comment>
<dbReference type="Gene3D" id="3.40.50.10300">
    <property type="entry name" value="CoaB-like"/>
    <property type="match status" value="1"/>
</dbReference>
<feature type="binding site" evidence="3">
    <location>
        <position position="322"/>
    </location>
    <ligand>
        <name>CTP</name>
        <dbReference type="ChEBI" id="CHEBI:37563"/>
    </ligand>
</feature>
<feature type="region of interest" description="Phosphopantothenoylcysteine decarboxylase" evidence="3">
    <location>
        <begin position="1"/>
        <end position="189"/>
    </location>
</feature>
<keyword evidence="3 4" id="KW-0436">Ligase</keyword>
<dbReference type="UniPathway" id="UPA00241">
    <property type="reaction ID" value="UER00353"/>
</dbReference>
<evidence type="ECO:0000259" key="5">
    <source>
        <dbReference type="Pfam" id="PF02441"/>
    </source>
</evidence>
<dbReference type="GO" id="GO:0071513">
    <property type="term" value="C:phosphopantothenoylcysteine decarboxylase complex"/>
    <property type="evidence" value="ECO:0007669"/>
    <property type="project" value="TreeGrafter"/>
</dbReference>
<feature type="binding site" evidence="3">
    <location>
        <position position="278"/>
    </location>
    <ligand>
        <name>CTP</name>
        <dbReference type="ChEBI" id="CHEBI:37563"/>
    </ligand>
</feature>
<dbReference type="PANTHER" id="PTHR14359">
    <property type="entry name" value="HOMO-OLIGOMERIC FLAVIN CONTAINING CYS DECARBOXYLASE FAMILY"/>
    <property type="match status" value="1"/>
</dbReference>
<comment type="caution">
    <text evidence="7">The sequence shown here is derived from an EMBL/GenBank/DDBJ whole genome shotgun (WGS) entry which is preliminary data.</text>
</comment>
<dbReference type="GO" id="GO:0015941">
    <property type="term" value="P:pantothenate catabolic process"/>
    <property type="evidence" value="ECO:0007669"/>
    <property type="project" value="InterPro"/>
</dbReference>
<sequence length="403" mass="44863">MLTGKKILLGVSGGIAVYKAVALTSKLTQAGADVKVVMTKHATEFVTPLSFQALSRHEVYVDTFEEREPDKIAHIDLADWADIVLIAPATAHVLGRMANGLADDLLTTILLATQSPVYIAPAMNVHMYDHPAVQQNMLQLATWGYRFIEPGDGYLACGYVGKGRLEEPEEIIEVIQQHEDSQQQLIGKNVLVSAGPTQEAIDPVRYFSNYSSGKMGFAIAEAAYQQGANVTLVTGPSSLSVINQVERVDVTTTEEMYQEIMKRYDQVDIVIKAAAVADYRPKKVYDQKMKKQTESVTIELEKTRDILRTLGEEKRHQYLVGFAAESQNVRQNGEKKLYHKHLDAIVMNDISRDDIGFDADDNEVVFLSKSGKQKSIEQSSKPTIAKHILDLIARDWKDIYESS</sequence>
<dbReference type="PANTHER" id="PTHR14359:SF6">
    <property type="entry name" value="PHOSPHOPANTOTHENOYLCYSTEINE DECARBOXYLASE"/>
    <property type="match status" value="1"/>
</dbReference>
<comment type="cofactor">
    <cofactor evidence="3">
        <name>Mg(2+)</name>
        <dbReference type="ChEBI" id="CHEBI:18420"/>
    </cofactor>
</comment>
<comment type="cofactor">
    <cofactor evidence="3">
        <name>FMN</name>
        <dbReference type="ChEBI" id="CHEBI:58210"/>
    </cofactor>
    <text evidence="3">Binds 1 FMN per subunit.</text>
</comment>
<accession>N4WG92</accession>
<evidence type="ECO:0000256" key="2">
    <source>
        <dbReference type="ARBA" id="ARBA00023239"/>
    </source>
</evidence>
<organism evidence="7 8">
    <name type="scientific">Gracilibacillus halophilus YIM-C55.5</name>
    <dbReference type="NCBI Taxonomy" id="1308866"/>
    <lineage>
        <taxon>Bacteria</taxon>
        <taxon>Bacillati</taxon>
        <taxon>Bacillota</taxon>
        <taxon>Bacilli</taxon>
        <taxon>Bacillales</taxon>
        <taxon>Bacillaceae</taxon>
        <taxon>Gracilibacillus</taxon>
    </lineage>
</organism>
<dbReference type="EC" id="6.3.2.5" evidence="3"/>
<comment type="pathway">
    <text evidence="3 4">Cofactor biosynthesis; coenzyme A biosynthesis; CoA from (R)-pantothenate: step 3/5.</text>
</comment>
<dbReference type="EC" id="4.1.1.36" evidence="3"/>
<comment type="function">
    <text evidence="4">Catalyzes two steps in the biosynthesis of coenzyme A. In the first step cysteine is conjugated to 4'-phosphopantothenate to form 4-phosphopantothenoylcysteine, in the latter compound is decarboxylated to form 4'-phosphopantotheine.</text>
</comment>